<keyword evidence="13" id="KW-0732">Signal</keyword>
<evidence type="ECO:0000256" key="6">
    <source>
        <dbReference type="ARBA" id="ARBA00022777"/>
    </source>
</evidence>
<dbReference type="GO" id="GO:0005524">
    <property type="term" value="F:ATP binding"/>
    <property type="evidence" value="ECO:0007669"/>
    <property type="project" value="UniProtKB-UniRule"/>
</dbReference>
<dbReference type="InterPro" id="IPR017441">
    <property type="entry name" value="Protein_kinase_ATP_BS"/>
</dbReference>
<keyword evidence="6" id="KW-0418">Kinase</keyword>
<dbReference type="Gene3D" id="2.120.10.80">
    <property type="entry name" value="Kelch-type beta propeller"/>
    <property type="match status" value="1"/>
</dbReference>
<evidence type="ECO:0000256" key="7">
    <source>
        <dbReference type="ARBA" id="ARBA00022840"/>
    </source>
</evidence>
<evidence type="ECO:0000256" key="12">
    <source>
        <dbReference type="SAM" id="Phobius"/>
    </source>
</evidence>
<dbReference type="PROSITE" id="PS00108">
    <property type="entry name" value="PROTEIN_KINASE_ST"/>
    <property type="match status" value="1"/>
</dbReference>
<dbReference type="InterPro" id="IPR000719">
    <property type="entry name" value="Prot_kinase_dom"/>
</dbReference>
<keyword evidence="5 10" id="KW-0547">Nucleotide-binding</keyword>
<keyword evidence="12" id="KW-0472">Membrane</keyword>
<dbReference type="Gene3D" id="1.10.510.10">
    <property type="entry name" value="Transferase(Phosphotransferase) domain 1"/>
    <property type="match status" value="1"/>
</dbReference>
<dbReference type="EC" id="2.7.11.1" evidence="2"/>
<reference evidence="15" key="1">
    <citation type="journal article" date="2012" name="Proc. Natl. Acad. Sci. U.S.A.">
        <title>Antigenic diversity is generated by distinct evolutionary mechanisms in African trypanosome species.</title>
        <authorList>
            <person name="Jackson A.P."/>
            <person name="Berry A."/>
            <person name="Aslett M."/>
            <person name="Allison H.C."/>
            <person name="Burton P."/>
            <person name="Vavrova-Anderson J."/>
            <person name="Brown R."/>
            <person name="Browne H."/>
            <person name="Corton N."/>
            <person name="Hauser H."/>
            <person name="Gamble J."/>
            <person name="Gilderthorp R."/>
            <person name="Marcello L."/>
            <person name="McQuillan J."/>
            <person name="Otto T.D."/>
            <person name="Quail M.A."/>
            <person name="Sanders M.J."/>
            <person name="van Tonder A."/>
            <person name="Ginger M.L."/>
            <person name="Field M.C."/>
            <person name="Barry J.D."/>
            <person name="Hertz-Fowler C."/>
            <person name="Berriman M."/>
        </authorList>
    </citation>
    <scope>NUCLEOTIDE SEQUENCE</scope>
    <source>
        <strain evidence="15">IL3000</strain>
    </source>
</reference>
<evidence type="ECO:0000256" key="9">
    <source>
        <dbReference type="ARBA" id="ARBA00048679"/>
    </source>
</evidence>
<keyword evidence="12" id="KW-1133">Transmembrane helix</keyword>
<dbReference type="SUPFAM" id="SSF56112">
    <property type="entry name" value="Protein kinase-like (PK-like)"/>
    <property type="match status" value="1"/>
</dbReference>
<evidence type="ECO:0000313" key="15">
    <source>
        <dbReference type="EMBL" id="CCC90623.1"/>
    </source>
</evidence>
<comment type="similarity">
    <text evidence="1">Belongs to the protein kinase superfamily. NEK Ser/Thr protein kinase family. NIMA subfamily.</text>
</comment>
<protein>
    <recommendedName>
        <fullName evidence="2">non-specific serine/threonine protein kinase</fullName>
        <ecNumber evidence="2">2.7.11.1</ecNumber>
    </recommendedName>
</protein>
<feature type="compositionally biased region" description="Polar residues" evidence="11">
    <location>
        <begin position="1308"/>
        <end position="1327"/>
    </location>
</feature>
<keyword evidence="12" id="KW-0812">Transmembrane</keyword>
<dbReference type="SUPFAM" id="SSF117281">
    <property type="entry name" value="Kelch motif"/>
    <property type="match status" value="1"/>
</dbReference>
<dbReference type="InterPro" id="IPR008271">
    <property type="entry name" value="Ser/Thr_kinase_AS"/>
</dbReference>
<feature type="region of interest" description="Disordered" evidence="11">
    <location>
        <begin position="1423"/>
        <end position="1454"/>
    </location>
</feature>
<dbReference type="Gene3D" id="3.30.200.20">
    <property type="entry name" value="Phosphorylase Kinase, domain 1"/>
    <property type="match status" value="1"/>
</dbReference>
<organism evidence="15">
    <name type="scientific">Trypanosoma congolense (strain IL3000)</name>
    <dbReference type="NCBI Taxonomy" id="1068625"/>
    <lineage>
        <taxon>Eukaryota</taxon>
        <taxon>Discoba</taxon>
        <taxon>Euglenozoa</taxon>
        <taxon>Kinetoplastea</taxon>
        <taxon>Metakinetoplastina</taxon>
        <taxon>Trypanosomatida</taxon>
        <taxon>Trypanosomatidae</taxon>
        <taxon>Trypanosoma</taxon>
        <taxon>Nannomonas</taxon>
    </lineage>
</organism>
<dbReference type="PANTHER" id="PTHR43671:SF98">
    <property type="entry name" value="SERINE_THREONINE-PROTEIN KINASE NEK11"/>
    <property type="match status" value="1"/>
</dbReference>
<evidence type="ECO:0000256" key="11">
    <source>
        <dbReference type="SAM" id="MobiDB-lite"/>
    </source>
</evidence>
<evidence type="ECO:0000256" key="3">
    <source>
        <dbReference type="ARBA" id="ARBA00022527"/>
    </source>
</evidence>
<evidence type="ECO:0000259" key="14">
    <source>
        <dbReference type="PROSITE" id="PS50011"/>
    </source>
</evidence>
<dbReference type="VEuPathDB" id="TriTrypDB:TcIL3000_5_3540"/>
<dbReference type="InterPro" id="IPR011009">
    <property type="entry name" value="Kinase-like_dom_sf"/>
</dbReference>
<keyword evidence="7 10" id="KW-0067">ATP-binding</keyword>
<evidence type="ECO:0000256" key="4">
    <source>
        <dbReference type="ARBA" id="ARBA00022679"/>
    </source>
</evidence>
<dbReference type="PANTHER" id="PTHR43671">
    <property type="entry name" value="SERINE/THREONINE-PROTEIN KINASE NEK"/>
    <property type="match status" value="1"/>
</dbReference>
<dbReference type="FunFam" id="3.30.200.20:FF:001334">
    <property type="entry name" value="Protein kinase, putative"/>
    <property type="match status" value="1"/>
</dbReference>
<proteinExistence type="inferred from homology"/>
<dbReference type="InterPro" id="IPR050660">
    <property type="entry name" value="NEK_Ser/Thr_kinase"/>
</dbReference>
<evidence type="ECO:0000256" key="2">
    <source>
        <dbReference type="ARBA" id="ARBA00012513"/>
    </source>
</evidence>
<dbReference type="GO" id="GO:0005634">
    <property type="term" value="C:nucleus"/>
    <property type="evidence" value="ECO:0007669"/>
    <property type="project" value="TreeGrafter"/>
</dbReference>
<dbReference type="InterPro" id="IPR015915">
    <property type="entry name" value="Kelch-typ_b-propeller"/>
</dbReference>
<feature type="compositionally biased region" description="Basic and acidic residues" evidence="11">
    <location>
        <begin position="1197"/>
        <end position="1210"/>
    </location>
</feature>
<name>G0ULW1_TRYCI</name>
<dbReference type="EMBL" id="HE575318">
    <property type="protein sequence ID" value="CCC90623.1"/>
    <property type="molecule type" value="Genomic_DNA"/>
</dbReference>
<dbReference type="PROSITE" id="PS00107">
    <property type="entry name" value="PROTEIN_KINASE_ATP"/>
    <property type="match status" value="1"/>
</dbReference>
<dbReference type="Pfam" id="PF00069">
    <property type="entry name" value="Pkinase"/>
    <property type="match status" value="3"/>
</dbReference>
<comment type="catalytic activity">
    <reaction evidence="8">
        <text>L-threonyl-[protein] + ATP = O-phospho-L-threonyl-[protein] + ADP + H(+)</text>
        <dbReference type="Rhea" id="RHEA:46608"/>
        <dbReference type="Rhea" id="RHEA-COMP:11060"/>
        <dbReference type="Rhea" id="RHEA-COMP:11605"/>
        <dbReference type="ChEBI" id="CHEBI:15378"/>
        <dbReference type="ChEBI" id="CHEBI:30013"/>
        <dbReference type="ChEBI" id="CHEBI:30616"/>
        <dbReference type="ChEBI" id="CHEBI:61977"/>
        <dbReference type="ChEBI" id="CHEBI:456216"/>
        <dbReference type="EC" id="2.7.11.1"/>
    </reaction>
</comment>
<feature type="region of interest" description="Disordered" evidence="11">
    <location>
        <begin position="1189"/>
        <end position="1220"/>
    </location>
</feature>
<feature type="signal peptide" evidence="13">
    <location>
        <begin position="1"/>
        <end position="21"/>
    </location>
</feature>
<comment type="catalytic activity">
    <reaction evidence="9">
        <text>L-seryl-[protein] + ATP = O-phospho-L-seryl-[protein] + ADP + H(+)</text>
        <dbReference type="Rhea" id="RHEA:17989"/>
        <dbReference type="Rhea" id="RHEA-COMP:9863"/>
        <dbReference type="Rhea" id="RHEA-COMP:11604"/>
        <dbReference type="ChEBI" id="CHEBI:15378"/>
        <dbReference type="ChEBI" id="CHEBI:29999"/>
        <dbReference type="ChEBI" id="CHEBI:30616"/>
        <dbReference type="ChEBI" id="CHEBI:83421"/>
        <dbReference type="ChEBI" id="CHEBI:456216"/>
        <dbReference type="EC" id="2.7.11.1"/>
    </reaction>
</comment>
<dbReference type="GO" id="GO:0004674">
    <property type="term" value="F:protein serine/threonine kinase activity"/>
    <property type="evidence" value="ECO:0007669"/>
    <property type="project" value="UniProtKB-KW"/>
</dbReference>
<dbReference type="PROSITE" id="PS50011">
    <property type="entry name" value="PROTEIN_KINASE_DOM"/>
    <property type="match status" value="1"/>
</dbReference>
<keyword evidence="4" id="KW-0808">Transferase</keyword>
<feature type="transmembrane region" description="Helical" evidence="12">
    <location>
        <begin position="591"/>
        <end position="616"/>
    </location>
</feature>
<feature type="chain" id="PRO_5003410308" description="non-specific serine/threonine protein kinase" evidence="13">
    <location>
        <begin position="22"/>
        <end position="1637"/>
    </location>
</feature>
<feature type="binding site" evidence="10">
    <location>
        <position position="735"/>
    </location>
    <ligand>
        <name>ATP</name>
        <dbReference type="ChEBI" id="CHEBI:30616"/>
    </ligand>
</feature>
<evidence type="ECO:0000256" key="8">
    <source>
        <dbReference type="ARBA" id="ARBA00047899"/>
    </source>
</evidence>
<keyword evidence="3" id="KW-0723">Serine/threonine-protein kinase</keyword>
<accession>G0ULW1</accession>
<evidence type="ECO:0000256" key="10">
    <source>
        <dbReference type="PROSITE-ProRule" id="PRU10141"/>
    </source>
</evidence>
<feature type="domain" description="Protein kinase" evidence="14">
    <location>
        <begin position="1248"/>
        <end position="1613"/>
    </location>
</feature>
<gene>
    <name evidence="15" type="ORF">TCIL3000_5_3540</name>
</gene>
<evidence type="ECO:0000256" key="5">
    <source>
        <dbReference type="ARBA" id="ARBA00022741"/>
    </source>
</evidence>
<evidence type="ECO:0000256" key="13">
    <source>
        <dbReference type="SAM" id="SignalP"/>
    </source>
</evidence>
<sequence length="1637" mass="178193">MCTWIVEICLIVFCTTSLIGAAAHPGTAGTTDVLTDMWYNVWGSLDGKMALGRAHGAVVSLRGRLIIVGGCRDQACQQQLSVVDIVDPSGQIETRHLELPIKLGRGNDTSTKKNHTPMELAGPTSAVRVDHFNGKKSSSIFIVGACTYFYPNRERGAKFLLSRERLSGIWELSDGLTEVSSHYSIRTPMDAKEGYDDGNTTWDTLKLRSNATCVSREQLLFIVGGVDVNTGTAVSGVDVFDTVSRRYFSDVFNLTTALRNPLVVLDNTFMYVTAGDAQYAFRRMEALTPQFRECLRVEEWNNTENETDYIGTVRYWCPFMRVQIVRLGNRLLNGLTSGGEDNEGFPLSVYFTGTLPNNTEFAFRSSTDRYLFVFNGKLCAIMNTTYANCLDVEQYFLRANRSDKGRLPAVGWTPLFYARSTSPPDASTFFASPISTGMFGVALMFFNIGGFVNGSASTHLFYLTGDIFVPGVLNVSSVQKVNVTLDFALHPPCSGVVRLSSNPICTDNVAGTSDVAVSERSGVGTRAVFHPVEEAENVYICFANTAVGLPCDTRHCHASEMDSFFYTPITISPFSIRREIRPPPSDEPGNFFHLLLILGCCTATVAAMMAVVFGTFRSSVESSPTPELMDFLLPKGELEKGDNCFMHYGQCEQEGHLAGIVKMRKRKNMVGANEVAFPNVKHTVHRADCKTEMDMVVRNTTRDSRYEVVRRIGEGAFSSVYLVKKKHSRQYFALKYLICRDNKERLDALRECETINSLQGHPNIIHIVEMFMNYEFDNGLAVHCTPTTPATAVAAVSGGLTLKRRMPVPNEKEVKKTVITKPIAKVGGSCALIERGVTQQQRTIQVGEVGNVPISPRGALAAASPLAVANRDGAGRTSSKVPRNAMETRAQGVGAEAVRRHQTQSEALIVKPAESEGSTLPPPNVHETSCPLEAVLFLNPSANAVEENEPEKAMGAAPVPLKLKTSSHLLTARPVQDQQGVEVHYPNFPRPTEPLSSAASPCKLSTVFGCPSMENQMDALPLVKEKESLPTSGIRYNDFDIALATADDSSQRQLTPRPAPAAPNYVQLAARCMLYHNFVVGTLGSNVTNAPPATSGAKPRSVAEAVRTARLLNNSTSGGFHCLPDALPNVLAEGAADTRPTRSIPLGATCDSPSVMQEKANVGKNCSAFPATTRSPINGVRQEGDVLQLNPGKRHADKNDEAAQPKEEPAARQGAPPGELKVNNGVKAQVSPRPVSGGLVHSRYLGLVVEYHPLGDLCGYAVRHSAMHNSKLRLGLEEEKAHAVAALKENGGNSLNSSTVEVRLVSCNENGSPATKGNTGNVPSPSISDRAGERPQAEHITQQFSELSNEFHNPNPAIHSTVGGSLQASDAYEFVMRENPFSEPQLLSIAYQLSSALHHLHSHCPPIVHRDLKPENILIRSETQGKHGCSVERRKSARNHDRCGEGHEDGVGRDETNPAVAVAIGNGELSGRTSPRIFKRSGCSSKLTQDVIPIVVTDFGLAFVLEGRGRTGRGGGTRPYIAPECWSGQTTTASDLWSLGCVLYALATARVTVHTVRIMYEEAEREGFAAMVLNDILARNYSLEFASFVLSLLVINPGRRLSAKMAMECFEVVRENGVDQLVRFDPRSHFFSDVQKL</sequence>
<evidence type="ECO:0000256" key="1">
    <source>
        <dbReference type="ARBA" id="ARBA00010886"/>
    </source>
</evidence>
<feature type="transmembrane region" description="Helical" evidence="12">
    <location>
        <begin position="429"/>
        <end position="452"/>
    </location>
</feature>
<feature type="region of interest" description="Disordered" evidence="11">
    <location>
        <begin position="1308"/>
        <end position="1335"/>
    </location>
</feature>
<dbReference type="SMART" id="SM00220">
    <property type="entry name" value="S_TKc"/>
    <property type="match status" value="1"/>
</dbReference>